<dbReference type="PROSITE" id="PS50013">
    <property type="entry name" value="CHROMO_2"/>
    <property type="match status" value="1"/>
</dbReference>
<dbReference type="InterPro" id="IPR056924">
    <property type="entry name" value="SH3_Tf2-1"/>
</dbReference>
<sequence>MGRGSGRRSCPGPRWHRTHSLGPRFVGPFKVLRRVNEVCYRLQLPPDYRINPSFHVSVLRLVVAGPLQESEVREVPPPPLNIKGAPAYSVRSILDSRRWARGLQYLEEWEGYGPEERCWVPVVDMLDPSMLQEFHRLRLDRPVPRPLGRPQGQCWRAAGACMCTLSLLRDGYCTHLFVVLVTGGVYNKTAPLIT</sequence>
<evidence type="ECO:0000259" key="2">
    <source>
        <dbReference type="PROSITE" id="PS50013"/>
    </source>
</evidence>
<comment type="subcellular location">
    <subcellularLocation>
        <location evidence="1">Nucleus</location>
    </subcellularLocation>
</comment>
<dbReference type="Proteomes" id="UP000472277">
    <property type="component" value="Chromosome 11"/>
</dbReference>
<keyword evidence="4" id="KW-1185">Reference proteome</keyword>
<evidence type="ECO:0000313" key="3">
    <source>
        <dbReference type="Ensembl" id="ENSSTUP00000074609.1"/>
    </source>
</evidence>
<dbReference type="Gene3D" id="2.40.50.40">
    <property type="match status" value="1"/>
</dbReference>
<evidence type="ECO:0000313" key="4">
    <source>
        <dbReference type="Proteomes" id="UP000472277"/>
    </source>
</evidence>
<protein>
    <recommendedName>
        <fullName evidence="2">Chromo domain-containing protein</fullName>
    </recommendedName>
</protein>
<dbReference type="Ensembl" id="ENSSTUT00000079270.1">
    <property type="protein sequence ID" value="ENSSTUP00000074609.1"/>
    <property type="gene ID" value="ENSSTUG00000032711.1"/>
</dbReference>
<dbReference type="PANTHER" id="PTHR46148:SF52">
    <property type="entry name" value="OS04G0603800 PROTEIN"/>
    <property type="match status" value="1"/>
</dbReference>
<dbReference type="GO" id="GO:0005634">
    <property type="term" value="C:nucleus"/>
    <property type="evidence" value="ECO:0007669"/>
    <property type="project" value="UniProtKB-SubCell"/>
</dbReference>
<dbReference type="Pfam" id="PF24626">
    <property type="entry name" value="SH3_Tf2-1"/>
    <property type="match status" value="1"/>
</dbReference>
<evidence type="ECO:0000256" key="1">
    <source>
        <dbReference type="ARBA" id="ARBA00004123"/>
    </source>
</evidence>
<reference evidence="3" key="1">
    <citation type="submission" date="2025-08" db="UniProtKB">
        <authorList>
            <consortium name="Ensembl"/>
        </authorList>
    </citation>
    <scope>IDENTIFICATION</scope>
</reference>
<name>A0A674BT73_SALTR</name>
<dbReference type="InParanoid" id="A0A674BT73"/>
<dbReference type="OMA" id="PRWHRTH"/>
<proteinExistence type="predicted"/>
<dbReference type="SUPFAM" id="SSF54160">
    <property type="entry name" value="Chromo domain-like"/>
    <property type="match status" value="1"/>
</dbReference>
<dbReference type="PANTHER" id="PTHR46148">
    <property type="entry name" value="CHROMO DOMAIN-CONTAINING PROTEIN"/>
    <property type="match status" value="1"/>
</dbReference>
<accession>A0A674BT73</accession>
<feature type="domain" description="Chromo" evidence="2">
    <location>
        <begin position="88"/>
        <end position="146"/>
    </location>
</feature>
<dbReference type="InterPro" id="IPR000953">
    <property type="entry name" value="Chromo/chromo_shadow_dom"/>
</dbReference>
<organism evidence="3 4">
    <name type="scientific">Salmo trutta</name>
    <name type="common">Brown trout</name>
    <dbReference type="NCBI Taxonomy" id="8032"/>
    <lineage>
        <taxon>Eukaryota</taxon>
        <taxon>Metazoa</taxon>
        <taxon>Chordata</taxon>
        <taxon>Craniata</taxon>
        <taxon>Vertebrata</taxon>
        <taxon>Euteleostomi</taxon>
        <taxon>Actinopterygii</taxon>
        <taxon>Neopterygii</taxon>
        <taxon>Teleostei</taxon>
        <taxon>Protacanthopterygii</taxon>
        <taxon>Salmoniformes</taxon>
        <taxon>Salmonidae</taxon>
        <taxon>Salmoninae</taxon>
        <taxon>Salmo</taxon>
    </lineage>
</organism>
<dbReference type="GeneTree" id="ENSGT01060000248850"/>
<dbReference type="InterPro" id="IPR016197">
    <property type="entry name" value="Chromo-like_dom_sf"/>
</dbReference>
<reference evidence="3" key="2">
    <citation type="submission" date="2025-09" db="UniProtKB">
        <authorList>
            <consortium name="Ensembl"/>
        </authorList>
    </citation>
    <scope>IDENTIFICATION</scope>
</reference>
<dbReference type="AlphaFoldDB" id="A0A674BT73"/>